<evidence type="ECO:0000256" key="1">
    <source>
        <dbReference type="ARBA" id="ARBA00011738"/>
    </source>
</evidence>
<comment type="caution">
    <text evidence="3">The sequence shown here is derived from an EMBL/GenBank/DDBJ whole genome shotgun (WGS) entry which is preliminary data.</text>
</comment>
<gene>
    <name evidence="3" type="ORF">Trco_003022</name>
</gene>
<organism evidence="3 4">
    <name type="scientific">Trichoderma cornu-damae</name>
    <dbReference type="NCBI Taxonomy" id="654480"/>
    <lineage>
        <taxon>Eukaryota</taxon>
        <taxon>Fungi</taxon>
        <taxon>Dikarya</taxon>
        <taxon>Ascomycota</taxon>
        <taxon>Pezizomycotina</taxon>
        <taxon>Sordariomycetes</taxon>
        <taxon>Hypocreomycetidae</taxon>
        <taxon>Hypocreales</taxon>
        <taxon>Hypocreaceae</taxon>
        <taxon>Trichoderma</taxon>
    </lineage>
</organism>
<protein>
    <submittedName>
        <fullName evidence="3">Stress responsive alpha-beta barrel domain-containing</fullName>
    </submittedName>
</protein>
<feature type="domain" description="Stress-response A/B barrel" evidence="2">
    <location>
        <begin position="3"/>
        <end position="105"/>
    </location>
</feature>
<dbReference type="AlphaFoldDB" id="A0A9P8QR31"/>
<evidence type="ECO:0000313" key="3">
    <source>
        <dbReference type="EMBL" id="KAH6609676.1"/>
    </source>
</evidence>
<accession>A0A9P8QR31</accession>
<dbReference type="Pfam" id="PF07876">
    <property type="entry name" value="Dabb"/>
    <property type="match status" value="1"/>
</dbReference>
<dbReference type="SMART" id="SM00886">
    <property type="entry name" value="Dabb"/>
    <property type="match status" value="1"/>
</dbReference>
<dbReference type="InterPro" id="IPR044662">
    <property type="entry name" value="HS1/DABB1-like"/>
</dbReference>
<name>A0A9P8QR31_9HYPO</name>
<dbReference type="PROSITE" id="PS51502">
    <property type="entry name" value="S_R_A_B_BARREL"/>
    <property type="match status" value="1"/>
</dbReference>
<dbReference type="Gene3D" id="3.30.70.100">
    <property type="match status" value="1"/>
</dbReference>
<dbReference type="PANTHER" id="PTHR33178">
    <property type="match status" value="1"/>
</dbReference>
<dbReference type="Proteomes" id="UP000827724">
    <property type="component" value="Unassembled WGS sequence"/>
</dbReference>
<comment type="subunit">
    <text evidence="1">Homodimer.</text>
</comment>
<sequence>MSITHVVLFSFKPSASAQDIDKVCSGLLALKDKCLHATTQEPYIKSMTGGTNNSPEGLNDGLTHAFVMEFGSARDRDYYIDQDPAHRAFVAGALPVIDKIRVVDYQAGVF</sequence>
<reference evidence="3" key="1">
    <citation type="submission" date="2021-08" db="EMBL/GenBank/DDBJ databases">
        <title>Chromosome-Level Trichoderma cornu-damae using Hi-C Data.</title>
        <authorList>
            <person name="Kim C.S."/>
        </authorList>
    </citation>
    <scope>NUCLEOTIDE SEQUENCE</scope>
    <source>
        <strain evidence="3">KA19-0412C</strain>
    </source>
</reference>
<dbReference type="PANTHER" id="PTHR33178:SF10">
    <property type="entry name" value="STRESS-RESPONSE A_B BARREL DOMAIN-CONTAINING PROTEIN"/>
    <property type="match status" value="1"/>
</dbReference>
<dbReference type="InterPro" id="IPR011008">
    <property type="entry name" value="Dimeric_a/b-barrel"/>
</dbReference>
<dbReference type="SUPFAM" id="SSF54909">
    <property type="entry name" value="Dimeric alpha+beta barrel"/>
    <property type="match status" value="1"/>
</dbReference>
<keyword evidence="4" id="KW-1185">Reference proteome</keyword>
<evidence type="ECO:0000313" key="4">
    <source>
        <dbReference type="Proteomes" id="UP000827724"/>
    </source>
</evidence>
<dbReference type="OrthoDB" id="1601230at2759"/>
<proteinExistence type="predicted"/>
<evidence type="ECO:0000259" key="2">
    <source>
        <dbReference type="PROSITE" id="PS51502"/>
    </source>
</evidence>
<dbReference type="EMBL" id="JAIWOZ010000002">
    <property type="protein sequence ID" value="KAH6609676.1"/>
    <property type="molecule type" value="Genomic_DNA"/>
</dbReference>
<dbReference type="InterPro" id="IPR013097">
    <property type="entry name" value="Dabb"/>
</dbReference>